<sequence length="187" mass="20333">MRFLCYYRLCGKHVLPGKSYDFSTNKVTMYLNHEIGLYATDSSSTANATKTVIPKSTSLPIQTSTATILGLGSPFTSSPLSTPKSTKVTLIISIPNTKLEETVSTEAAVKKVNTSNIVTTPVAMTGKYSRHFYRENTSTPNLMTQFISVTPALPTTSTLSTNDTSLQYADIPTMQSFSLSRSCYSSP</sequence>
<comment type="caution">
    <text evidence="1">The sequence shown here is derived from an EMBL/GenBank/DDBJ whole genome shotgun (WGS) entry which is preliminary data.</text>
</comment>
<protein>
    <submittedName>
        <fullName evidence="1">Uncharacterized protein</fullName>
    </submittedName>
</protein>
<dbReference type="EMBL" id="JAXCGZ010022659">
    <property type="protein sequence ID" value="KAK7028094.1"/>
    <property type="molecule type" value="Genomic_DNA"/>
</dbReference>
<keyword evidence="2" id="KW-1185">Reference proteome</keyword>
<gene>
    <name evidence="1" type="ORF">SK128_019361</name>
</gene>
<organism evidence="1 2">
    <name type="scientific">Halocaridina rubra</name>
    <name type="common">Hawaiian red shrimp</name>
    <dbReference type="NCBI Taxonomy" id="373956"/>
    <lineage>
        <taxon>Eukaryota</taxon>
        <taxon>Metazoa</taxon>
        <taxon>Ecdysozoa</taxon>
        <taxon>Arthropoda</taxon>
        <taxon>Crustacea</taxon>
        <taxon>Multicrustacea</taxon>
        <taxon>Malacostraca</taxon>
        <taxon>Eumalacostraca</taxon>
        <taxon>Eucarida</taxon>
        <taxon>Decapoda</taxon>
        <taxon>Pleocyemata</taxon>
        <taxon>Caridea</taxon>
        <taxon>Atyoidea</taxon>
        <taxon>Atyidae</taxon>
        <taxon>Halocaridina</taxon>
    </lineage>
</organism>
<feature type="non-terminal residue" evidence="1">
    <location>
        <position position="187"/>
    </location>
</feature>
<reference evidence="1 2" key="1">
    <citation type="submission" date="2023-11" db="EMBL/GenBank/DDBJ databases">
        <title>Halocaridina rubra genome assembly.</title>
        <authorList>
            <person name="Smith C."/>
        </authorList>
    </citation>
    <scope>NUCLEOTIDE SEQUENCE [LARGE SCALE GENOMIC DNA]</scope>
    <source>
        <strain evidence="1">EP-1</strain>
        <tissue evidence="1">Whole</tissue>
    </source>
</reference>
<evidence type="ECO:0000313" key="2">
    <source>
        <dbReference type="Proteomes" id="UP001381693"/>
    </source>
</evidence>
<evidence type="ECO:0000313" key="1">
    <source>
        <dbReference type="EMBL" id="KAK7028094.1"/>
    </source>
</evidence>
<dbReference type="Proteomes" id="UP001381693">
    <property type="component" value="Unassembled WGS sequence"/>
</dbReference>
<dbReference type="AlphaFoldDB" id="A0AAN8ZPT3"/>
<accession>A0AAN8ZPT3</accession>
<proteinExistence type="predicted"/>
<name>A0AAN8ZPT3_HALRR</name>